<keyword evidence="2" id="KW-0808">Transferase</keyword>
<dbReference type="Pfam" id="PF00535">
    <property type="entry name" value="Glycos_transf_2"/>
    <property type="match status" value="1"/>
</dbReference>
<comment type="caution">
    <text evidence="2">The sequence shown here is derived from an EMBL/GenBank/DDBJ whole genome shotgun (WGS) entry which is preliminary data.</text>
</comment>
<proteinExistence type="predicted"/>
<evidence type="ECO:0000259" key="1">
    <source>
        <dbReference type="Pfam" id="PF00535"/>
    </source>
</evidence>
<evidence type="ECO:0000313" key="3">
    <source>
        <dbReference type="Proteomes" id="UP000245754"/>
    </source>
</evidence>
<dbReference type="GO" id="GO:0016758">
    <property type="term" value="F:hexosyltransferase activity"/>
    <property type="evidence" value="ECO:0007669"/>
    <property type="project" value="UniProtKB-ARBA"/>
</dbReference>
<dbReference type="PANTHER" id="PTHR22916">
    <property type="entry name" value="GLYCOSYLTRANSFERASE"/>
    <property type="match status" value="1"/>
</dbReference>
<dbReference type="EMBL" id="QGGT01000001">
    <property type="protein sequence ID" value="PWK38298.1"/>
    <property type="molecule type" value="Genomic_DNA"/>
</dbReference>
<protein>
    <submittedName>
        <fullName evidence="2">Glycosyl transferase family 2</fullName>
    </submittedName>
</protein>
<dbReference type="Gene3D" id="3.90.550.10">
    <property type="entry name" value="Spore Coat Polysaccharide Biosynthesis Protein SpsA, Chain A"/>
    <property type="match status" value="1"/>
</dbReference>
<evidence type="ECO:0000313" key="2">
    <source>
        <dbReference type="EMBL" id="PWK38298.1"/>
    </source>
</evidence>
<keyword evidence="3" id="KW-1185">Reference proteome</keyword>
<dbReference type="CDD" id="cd00761">
    <property type="entry name" value="Glyco_tranf_GTA_type"/>
    <property type="match status" value="1"/>
</dbReference>
<dbReference type="InterPro" id="IPR029044">
    <property type="entry name" value="Nucleotide-diphossugar_trans"/>
</dbReference>
<dbReference type="InterPro" id="IPR001173">
    <property type="entry name" value="Glyco_trans_2-like"/>
</dbReference>
<dbReference type="Proteomes" id="UP000245754">
    <property type="component" value="Unassembled WGS sequence"/>
</dbReference>
<dbReference type="AlphaFoldDB" id="A0A316F3A7"/>
<dbReference type="SUPFAM" id="SSF53448">
    <property type="entry name" value="Nucleotide-diphospho-sugar transferases"/>
    <property type="match status" value="1"/>
</dbReference>
<dbReference type="PANTHER" id="PTHR22916:SF3">
    <property type="entry name" value="UDP-GLCNAC:BETAGAL BETA-1,3-N-ACETYLGLUCOSAMINYLTRANSFERASE-LIKE PROTEIN 1"/>
    <property type="match status" value="1"/>
</dbReference>
<organism evidence="2 3">
    <name type="scientific">Cupriavidus plantarum</name>
    <dbReference type="NCBI Taxonomy" id="942865"/>
    <lineage>
        <taxon>Bacteria</taxon>
        <taxon>Pseudomonadati</taxon>
        <taxon>Pseudomonadota</taxon>
        <taxon>Betaproteobacteria</taxon>
        <taxon>Burkholderiales</taxon>
        <taxon>Burkholderiaceae</taxon>
        <taxon>Cupriavidus</taxon>
    </lineage>
</organism>
<feature type="domain" description="Glycosyltransferase 2-like" evidence="1">
    <location>
        <begin position="11"/>
        <end position="139"/>
    </location>
</feature>
<accession>A0A316F3A7</accession>
<name>A0A316F3A7_9BURK</name>
<sequence>MITTSAKPLVSIITPVHNDGKYIGATANSILQQSLADYEWILIDDGSNGETAEVLARLAASDARIRIITNPTAYGPARARNIGIAAARGDFVAFLDADDIWDTSKLEQQVGFMRDHALDFSYHDYIPFEDGSGRPISRIRGPKRLTLFTHNARRGVGCLAVMLKRNIAGNGVFPAMPPGLVAEDFAAWAILIKGGLRGERLPKALAWYRVRKRSFSSNKVRSARSVWFIMRKLEGFGKITATFFLASFFCTTMASRLVARVSAPVQTLTSPPWH</sequence>
<gene>
    <name evidence="2" type="ORF">C7419_1012193</name>
</gene>
<reference evidence="2 3" key="1">
    <citation type="submission" date="2018-05" db="EMBL/GenBank/DDBJ databases">
        <title>Genomic Encyclopedia of Type Strains, Phase IV (KMG-V): Genome sequencing to study the core and pangenomes of soil and plant-associated prokaryotes.</title>
        <authorList>
            <person name="Whitman W."/>
        </authorList>
    </citation>
    <scope>NUCLEOTIDE SEQUENCE [LARGE SCALE GENOMIC DNA]</scope>
    <source>
        <strain evidence="2 3">SLV-132</strain>
    </source>
</reference>